<comment type="caution">
    <text evidence="2">The sequence shown here is derived from an EMBL/GenBank/DDBJ whole genome shotgun (WGS) entry which is preliminary data.</text>
</comment>
<evidence type="ECO:0000256" key="1">
    <source>
        <dbReference type="ARBA" id="ARBA00007091"/>
    </source>
</evidence>
<evidence type="ECO:0000313" key="3">
    <source>
        <dbReference type="Proteomes" id="UP000823046"/>
    </source>
</evidence>
<organism evidence="2 3">
    <name type="scientific">Cardiosporidium cionae</name>
    <dbReference type="NCBI Taxonomy" id="476202"/>
    <lineage>
        <taxon>Eukaryota</taxon>
        <taxon>Sar</taxon>
        <taxon>Alveolata</taxon>
        <taxon>Apicomplexa</taxon>
        <taxon>Aconoidasida</taxon>
        <taxon>Nephromycida</taxon>
        <taxon>Cardiosporidium</taxon>
    </lineage>
</organism>
<dbReference type="SUPFAM" id="SSF49777">
    <property type="entry name" value="PEBP-like"/>
    <property type="match status" value="1"/>
</dbReference>
<sequence length="193" mass="21355">IATIENLKEEGIIPDVVPEDAAFIPSVEIKINYKSGQSVDCGNSLEVNVTTSIPRMIQFSSKPPEGFEYVLVMTDPDAPSRKTPSMREWAHWVVAGIQFDTLNHGSCRGASTLLAYNGPSPPPNSGFHRYIFLLFLIEAGKSSEIRGLPSVGDSRVPQRRGKWNGFGTAWRFAETHSLRCVGINWFRCEVSAK</sequence>
<dbReference type="InterPro" id="IPR001858">
    <property type="entry name" value="Phosphatidylethanolamine-bd_CS"/>
</dbReference>
<dbReference type="CDD" id="cd00866">
    <property type="entry name" value="PEBP_euk"/>
    <property type="match status" value="1"/>
</dbReference>
<dbReference type="Pfam" id="PF01161">
    <property type="entry name" value="PBP"/>
    <property type="match status" value="1"/>
</dbReference>
<dbReference type="Proteomes" id="UP000823046">
    <property type="component" value="Unassembled WGS sequence"/>
</dbReference>
<gene>
    <name evidence="2" type="ORF">IE077_002891</name>
</gene>
<dbReference type="InterPro" id="IPR036610">
    <property type="entry name" value="PEBP-like_sf"/>
</dbReference>
<evidence type="ECO:0000313" key="2">
    <source>
        <dbReference type="EMBL" id="KAF8822726.1"/>
    </source>
</evidence>
<dbReference type="PROSITE" id="PS01220">
    <property type="entry name" value="PBP"/>
    <property type="match status" value="1"/>
</dbReference>
<dbReference type="InterPro" id="IPR035810">
    <property type="entry name" value="PEBP_euk"/>
</dbReference>
<dbReference type="Gene3D" id="3.90.280.10">
    <property type="entry name" value="PEBP-like"/>
    <property type="match status" value="1"/>
</dbReference>
<proteinExistence type="inferred from homology"/>
<reference evidence="2 3" key="1">
    <citation type="journal article" date="2020" name="bioRxiv">
        <title>Metabolic contributions of an alphaproteobacterial endosymbiont in the apicomplexan Cardiosporidium cionae.</title>
        <authorList>
            <person name="Hunter E.S."/>
            <person name="Paight C.J."/>
            <person name="Lane C.E."/>
        </authorList>
    </citation>
    <scope>NUCLEOTIDE SEQUENCE [LARGE SCALE GENOMIC DNA]</scope>
    <source>
        <strain evidence="2">ESH_2018</strain>
    </source>
</reference>
<dbReference type="EMBL" id="JADAQX010000028">
    <property type="protein sequence ID" value="KAF8822726.1"/>
    <property type="molecule type" value="Genomic_DNA"/>
</dbReference>
<dbReference type="InterPro" id="IPR008914">
    <property type="entry name" value="PEBP"/>
</dbReference>
<name>A0ABQ7JFD7_9APIC</name>
<accession>A0ABQ7JFD7</accession>
<feature type="non-terminal residue" evidence="2">
    <location>
        <position position="1"/>
    </location>
</feature>
<dbReference type="PANTHER" id="PTHR11362:SF82">
    <property type="entry name" value="PHOSPHATIDYLETHANOLAMINE-BINDING PROTEIN 4"/>
    <property type="match status" value="1"/>
</dbReference>
<keyword evidence="3" id="KW-1185">Reference proteome</keyword>
<dbReference type="PANTHER" id="PTHR11362">
    <property type="entry name" value="PHOSPHATIDYLETHANOLAMINE-BINDING PROTEIN"/>
    <property type="match status" value="1"/>
</dbReference>
<protein>
    <submittedName>
        <fullName evidence="2">Phosphatidylethanolamine-binding protein</fullName>
    </submittedName>
</protein>
<comment type="similarity">
    <text evidence="1">Belongs to the phosphatidylethanolamine-binding protein family.</text>
</comment>